<gene>
    <name evidence="4" type="ORF">CA834_12100</name>
</gene>
<evidence type="ECO:0000313" key="4">
    <source>
        <dbReference type="EMBL" id="OZV67681.1"/>
    </source>
</evidence>
<dbReference type="Proteomes" id="UP000216840">
    <property type="component" value="Unassembled WGS sequence"/>
</dbReference>
<evidence type="ECO:0008006" key="6">
    <source>
        <dbReference type="Google" id="ProtNLM"/>
    </source>
</evidence>
<evidence type="ECO:0000313" key="5">
    <source>
        <dbReference type="Proteomes" id="UP000216840"/>
    </source>
</evidence>
<dbReference type="InterPro" id="IPR009003">
    <property type="entry name" value="Peptidase_S1_PA"/>
</dbReference>
<protein>
    <recommendedName>
        <fullName evidence="6">Trypsin</fullName>
    </recommendedName>
</protein>
<keyword evidence="3" id="KW-0732">Signal</keyword>
<feature type="chain" id="PRO_5012311775" description="Trypsin" evidence="3">
    <location>
        <begin position="21"/>
        <end position="341"/>
    </location>
</feature>
<organism evidence="4 5">
    <name type="scientific">Winogradskyella aurantia</name>
    <dbReference type="NCBI Taxonomy" id="1915063"/>
    <lineage>
        <taxon>Bacteria</taxon>
        <taxon>Pseudomonadati</taxon>
        <taxon>Bacteroidota</taxon>
        <taxon>Flavobacteriia</taxon>
        <taxon>Flavobacteriales</taxon>
        <taxon>Flavobacteriaceae</taxon>
        <taxon>Winogradskyella</taxon>
    </lineage>
</organism>
<dbReference type="InterPro" id="IPR036034">
    <property type="entry name" value="PDZ_sf"/>
</dbReference>
<keyword evidence="2" id="KW-0378">Hydrolase</keyword>
<evidence type="ECO:0000256" key="3">
    <source>
        <dbReference type="SAM" id="SignalP"/>
    </source>
</evidence>
<proteinExistence type="predicted"/>
<dbReference type="GO" id="GO:0004252">
    <property type="term" value="F:serine-type endopeptidase activity"/>
    <property type="evidence" value="ECO:0007669"/>
    <property type="project" value="InterPro"/>
</dbReference>
<dbReference type="InterPro" id="IPR051201">
    <property type="entry name" value="Chloro_Bact_Ser_Proteases"/>
</dbReference>
<dbReference type="Gene3D" id="2.40.10.120">
    <property type="match status" value="1"/>
</dbReference>
<keyword evidence="1" id="KW-0645">Protease</keyword>
<dbReference type="OrthoDB" id="9758917at2"/>
<dbReference type="Gene3D" id="2.30.42.10">
    <property type="match status" value="1"/>
</dbReference>
<accession>A0A265UQT2</accession>
<dbReference type="Pfam" id="PF13365">
    <property type="entry name" value="Trypsin_2"/>
    <property type="match status" value="1"/>
</dbReference>
<evidence type="ECO:0000256" key="2">
    <source>
        <dbReference type="ARBA" id="ARBA00022801"/>
    </source>
</evidence>
<dbReference type="AlphaFoldDB" id="A0A265UQT2"/>
<keyword evidence="5" id="KW-1185">Reference proteome</keyword>
<comment type="caution">
    <text evidence="4">The sequence shown here is derived from an EMBL/GenBank/DDBJ whole genome shotgun (WGS) entry which is preliminary data.</text>
</comment>
<dbReference type="EMBL" id="NGJN01000006">
    <property type="protein sequence ID" value="OZV67681.1"/>
    <property type="molecule type" value="Genomic_DNA"/>
</dbReference>
<dbReference type="PANTHER" id="PTHR43343:SF3">
    <property type="entry name" value="PROTEASE DO-LIKE 8, CHLOROPLASTIC"/>
    <property type="match status" value="1"/>
</dbReference>
<dbReference type="SUPFAM" id="SSF50494">
    <property type="entry name" value="Trypsin-like serine proteases"/>
    <property type="match status" value="1"/>
</dbReference>
<dbReference type="RefSeq" id="WP_094968974.1">
    <property type="nucleotide sequence ID" value="NZ_NGJN01000006.1"/>
</dbReference>
<sequence>MRKSFVVILTLAYFLNGLSAQDLSGLYEKVSPAVVVIFTTEKDILTTANNQSKQVDQNGLGSGFMISDKHIITAAHVVKVPERLQVQFEDGEVIPAKVVSSYKSADIALLELFRPRFNPVTVELGNSDELKIGEQIFIVGSPYGLTSSLSSGYVSSFRRTNLGKNPFTTTEFIQTDAAINQGNSGGPMFNLKGEVVGIVSYITTQFGGFDGIGYASSSNLALKLLINNNMPWFGADMHSLSENEAKIFNLPQKHGLLVQRVSSSSIFGRMGVKGGNTEALINGKKLILGGDIILSFNDIKFHLDDSTLVELSEFAKNLTDNPKFEITVMRAGKVKTLQFKE</sequence>
<dbReference type="InterPro" id="IPR001940">
    <property type="entry name" value="Peptidase_S1C"/>
</dbReference>
<reference evidence="4 5" key="1">
    <citation type="submission" date="2017-05" db="EMBL/GenBank/DDBJ databases">
        <title>The draft genome sequence of Idiomarina salinarum WNB302.</title>
        <authorList>
            <person name="Sun Y."/>
            <person name="Chen B."/>
            <person name="Du Z."/>
        </authorList>
    </citation>
    <scope>NUCLEOTIDE SEQUENCE [LARGE SCALE GENOMIC DNA]</scope>
    <source>
        <strain evidence="4 5">WNB302</strain>
    </source>
</reference>
<dbReference type="GO" id="GO:0006508">
    <property type="term" value="P:proteolysis"/>
    <property type="evidence" value="ECO:0007669"/>
    <property type="project" value="UniProtKB-KW"/>
</dbReference>
<dbReference type="PANTHER" id="PTHR43343">
    <property type="entry name" value="PEPTIDASE S12"/>
    <property type="match status" value="1"/>
</dbReference>
<name>A0A265UQT2_9FLAO</name>
<evidence type="ECO:0000256" key="1">
    <source>
        <dbReference type="ARBA" id="ARBA00022670"/>
    </source>
</evidence>
<dbReference type="PRINTS" id="PR00834">
    <property type="entry name" value="PROTEASES2C"/>
</dbReference>
<feature type="signal peptide" evidence="3">
    <location>
        <begin position="1"/>
        <end position="20"/>
    </location>
</feature>